<keyword evidence="3" id="KW-1185">Reference proteome</keyword>
<gene>
    <name evidence="2" type="ORF">FRZ03_28020</name>
</gene>
<feature type="domain" description="Knr4/Smi1-like" evidence="1">
    <location>
        <begin position="15"/>
        <end position="152"/>
    </location>
</feature>
<dbReference type="Proteomes" id="UP000320481">
    <property type="component" value="Unassembled WGS sequence"/>
</dbReference>
<evidence type="ECO:0000313" key="3">
    <source>
        <dbReference type="Proteomes" id="UP000320481"/>
    </source>
</evidence>
<protein>
    <submittedName>
        <fullName evidence="2">SMI1/KNR4 family protein</fullName>
    </submittedName>
</protein>
<sequence length="160" mass="17316">MNELFEDGDFYTGPPLSVEMISRAQQALGLQLPSSYVAALSEKNGGVLKRRRYPTDFATSWASDHFEIRALLGIGGKWGIDSISGLGSADLIAEWEYPEIGVVICDMPSGGHDAVMLDYSESGPTGEPSVAYIDEDRVPRTVAGSFEEFLSRLVPCSPPI</sequence>
<dbReference type="Gene3D" id="3.40.1580.10">
    <property type="entry name" value="SMI1/KNR4-like"/>
    <property type="match status" value="1"/>
</dbReference>
<dbReference type="AlphaFoldDB" id="A0A5C6J0G1"/>
<organism evidence="2 3">
    <name type="scientific">Streptomyces misionensis</name>
    <dbReference type="NCBI Taxonomy" id="67331"/>
    <lineage>
        <taxon>Bacteria</taxon>
        <taxon>Bacillati</taxon>
        <taxon>Actinomycetota</taxon>
        <taxon>Actinomycetes</taxon>
        <taxon>Kitasatosporales</taxon>
        <taxon>Streptomycetaceae</taxon>
        <taxon>Streptomyces</taxon>
    </lineage>
</organism>
<accession>A0A5C6J0G1</accession>
<dbReference type="SMART" id="SM00860">
    <property type="entry name" value="SMI1_KNR4"/>
    <property type="match status" value="1"/>
</dbReference>
<proteinExistence type="predicted"/>
<evidence type="ECO:0000259" key="1">
    <source>
        <dbReference type="SMART" id="SM00860"/>
    </source>
</evidence>
<dbReference type="RefSeq" id="WP_146467906.1">
    <property type="nucleotide sequence ID" value="NZ_VOGW01000170.1"/>
</dbReference>
<evidence type="ECO:0000313" key="2">
    <source>
        <dbReference type="EMBL" id="TWV34724.1"/>
    </source>
</evidence>
<dbReference type="Pfam" id="PF09346">
    <property type="entry name" value="SMI1_KNR4"/>
    <property type="match status" value="1"/>
</dbReference>
<dbReference type="InterPro" id="IPR037883">
    <property type="entry name" value="Knr4/Smi1-like_sf"/>
</dbReference>
<dbReference type="InterPro" id="IPR018958">
    <property type="entry name" value="Knr4/Smi1-like_dom"/>
</dbReference>
<dbReference type="SUPFAM" id="SSF160631">
    <property type="entry name" value="SMI1/KNR4-like"/>
    <property type="match status" value="1"/>
</dbReference>
<comment type="caution">
    <text evidence="2">The sequence shown here is derived from an EMBL/GenBank/DDBJ whole genome shotgun (WGS) entry which is preliminary data.</text>
</comment>
<dbReference type="EMBL" id="VOGW01000170">
    <property type="protein sequence ID" value="TWV34724.1"/>
    <property type="molecule type" value="Genomic_DNA"/>
</dbReference>
<name>A0A5C6J0G1_9ACTN</name>
<reference evidence="2" key="1">
    <citation type="journal article" date="2019" name="Microbiol. Resour. Announc.">
        <title>Draft Genomic Sequences of Streptomyces misionensis and Streptomyces albidoflavus, bacteria applied for phytopathogen biocontrol.</title>
        <authorList>
            <person name="Pylro V."/>
            <person name="Dias A."/>
            <person name="Andreote F."/>
            <person name="Varani A."/>
            <person name="Andreote C."/>
            <person name="Bernardo E."/>
            <person name="Martins T."/>
        </authorList>
    </citation>
    <scope>NUCLEOTIDE SEQUENCE [LARGE SCALE GENOMIC DNA]</scope>
    <source>
        <strain evidence="2">66</strain>
    </source>
</reference>